<feature type="domain" description="Ndc10" evidence="3">
    <location>
        <begin position="231"/>
        <end position="523"/>
    </location>
</feature>
<evidence type="ECO:0000259" key="3">
    <source>
        <dbReference type="Pfam" id="PF16787"/>
    </source>
</evidence>
<dbReference type="InterPro" id="IPR031872">
    <property type="entry name" value="NDC10_II"/>
</dbReference>
<dbReference type="InterPro" id="IPR011010">
    <property type="entry name" value="DNA_brk_join_enz"/>
</dbReference>
<comment type="caution">
    <text evidence="4">The sequence shown here is derived from an EMBL/GenBank/DDBJ whole genome shotgun (WGS) entry which is preliminary data.</text>
</comment>
<feature type="compositionally biased region" description="Low complexity" evidence="1">
    <location>
        <begin position="682"/>
        <end position="694"/>
    </location>
</feature>
<feature type="compositionally biased region" description="Low complexity" evidence="1">
    <location>
        <begin position="640"/>
        <end position="674"/>
    </location>
</feature>
<feature type="region of interest" description="Disordered" evidence="1">
    <location>
        <begin position="628"/>
        <end position="701"/>
    </location>
</feature>
<feature type="region of interest" description="Disordered" evidence="1">
    <location>
        <begin position="68"/>
        <end position="134"/>
    </location>
</feature>
<feature type="domain" description="Transcription activator GCR1-like" evidence="2">
    <location>
        <begin position="701"/>
        <end position="766"/>
    </location>
</feature>
<dbReference type="AlphaFoldDB" id="A0A8H7RNL6"/>
<dbReference type="Gene3D" id="1.10.443.20">
    <property type="entry name" value="Centromere DNA-binding protein complex CBF3 subunit, domain 2"/>
    <property type="match status" value="1"/>
</dbReference>
<organism evidence="4 5">
    <name type="scientific">Circinella minor</name>
    <dbReference type="NCBI Taxonomy" id="1195481"/>
    <lineage>
        <taxon>Eukaryota</taxon>
        <taxon>Fungi</taxon>
        <taxon>Fungi incertae sedis</taxon>
        <taxon>Mucoromycota</taxon>
        <taxon>Mucoromycotina</taxon>
        <taxon>Mucoromycetes</taxon>
        <taxon>Mucorales</taxon>
        <taxon>Lichtheimiaceae</taxon>
        <taxon>Circinella</taxon>
    </lineage>
</organism>
<dbReference type="PANTHER" id="PTHR37784">
    <property type="entry name" value="PROTEIN MSN1"/>
    <property type="match status" value="1"/>
</dbReference>
<accession>A0A8H7RNL6</accession>
<name>A0A8H7RNL6_9FUNG</name>
<dbReference type="SUPFAM" id="SSF56349">
    <property type="entry name" value="DNA breaking-rejoining enzymes"/>
    <property type="match status" value="1"/>
</dbReference>
<feature type="compositionally biased region" description="Pro residues" evidence="1">
    <location>
        <begin position="79"/>
        <end position="89"/>
    </location>
</feature>
<dbReference type="GO" id="GO:0000981">
    <property type="term" value="F:DNA-binding transcription factor activity, RNA polymerase II-specific"/>
    <property type="evidence" value="ECO:0007669"/>
    <property type="project" value="TreeGrafter"/>
</dbReference>
<evidence type="ECO:0000313" key="5">
    <source>
        <dbReference type="Proteomes" id="UP000646827"/>
    </source>
</evidence>
<evidence type="ECO:0000256" key="1">
    <source>
        <dbReference type="SAM" id="MobiDB-lite"/>
    </source>
</evidence>
<proteinExistence type="predicted"/>
<dbReference type="InterPro" id="IPR022210">
    <property type="entry name" value="TF_GCR1-like"/>
</dbReference>
<dbReference type="Pfam" id="PF16787">
    <property type="entry name" value="NDC10_II"/>
    <property type="match status" value="1"/>
</dbReference>
<gene>
    <name evidence="4" type="ORF">INT45_009103</name>
</gene>
<dbReference type="InterPro" id="IPR038279">
    <property type="entry name" value="Ndc10_dom2_sf"/>
</dbReference>
<dbReference type="EMBL" id="JAEPRB010000570">
    <property type="protein sequence ID" value="KAG2214874.1"/>
    <property type="molecule type" value="Genomic_DNA"/>
</dbReference>
<dbReference type="Proteomes" id="UP000646827">
    <property type="component" value="Unassembled WGS sequence"/>
</dbReference>
<dbReference type="OrthoDB" id="2204095at2759"/>
<dbReference type="InterPro" id="IPR052146">
    <property type="entry name" value="HOT1"/>
</dbReference>
<dbReference type="PANTHER" id="PTHR37784:SF2">
    <property type="entry name" value="HIGH-OSMOLARITY-INDUCED TRANSCRIPTION PROTEIN 1"/>
    <property type="match status" value="1"/>
</dbReference>
<evidence type="ECO:0008006" key="6">
    <source>
        <dbReference type="Google" id="ProtNLM"/>
    </source>
</evidence>
<dbReference type="GO" id="GO:0000978">
    <property type="term" value="F:RNA polymerase II cis-regulatory region sequence-specific DNA binding"/>
    <property type="evidence" value="ECO:0007669"/>
    <property type="project" value="TreeGrafter"/>
</dbReference>
<evidence type="ECO:0000313" key="4">
    <source>
        <dbReference type="EMBL" id="KAG2214874.1"/>
    </source>
</evidence>
<reference evidence="4 5" key="1">
    <citation type="submission" date="2020-12" db="EMBL/GenBank/DDBJ databases">
        <title>Metabolic potential, ecology and presence of endohyphal bacteria is reflected in genomic diversity of Mucoromycotina.</title>
        <authorList>
            <person name="Muszewska A."/>
            <person name="Okrasinska A."/>
            <person name="Steczkiewicz K."/>
            <person name="Drgas O."/>
            <person name="Orlowska M."/>
            <person name="Perlinska-Lenart U."/>
            <person name="Aleksandrzak-Piekarczyk T."/>
            <person name="Szatraj K."/>
            <person name="Zielenkiewicz U."/>
            <person name="Pilsyk S."/>
            <person name="Malc E."/>
            <person name="Mieczkowski P."/>
            <person name="Kruszewska J.S."/>
            <person name="Biernat P."/>
            <person name="Pawlowska J."/>
        </authorList>
    </citation>
    <scope>NUCLEOTIDE SEQUENCE [LARGE SCALE GENOMIC DNA]</scope>
    <source>
        <strain evidence="4 5">CBS 142.35</strain>
    </source>
</reference>
<keyword evidence="5" id="KW-1185">Reference proteome</keyword>
<feature type="compositionally biased region" description="Low complexity" evidence="1">
    <location>
        <begin position="90"/>
        <end position="126"/>
    </location>
</feature>
<evidence type="ECO:0000259" key="2">
    <source>
        <dbReference type="Pfam" id="PF12550"/>
    </source>
</evidence>
<sequence length="817" mass="91507">ASSSSSAPLPSLPLPSRLPNFPHATYIPKQEEFLDWCRRRCPADHTQLLIDDAKLHLFLVEEVVLRDRRRPGKKRKEPPTPTPTRPPPSCSAAAPAPATIVVPPTATIVPPPSSSSSTAAPATITSIPPPDSSEESVAADAVVAAEAVLSVANGKVGLATVLAYTSAIVDLHKQQMHADGNFHRQHPRGPYVQALLDRLRQEDATRKRDQMEDRGAGTVADGYSTTAEMKNVVDYYFGKNTQEGLRNCSAFLLQHFGLLRGESIRMMEFADLQSMLLEREGVTECYALVMVLLQGKTNQEGRVEFAACIQNRNVEICPQMALSFYLFHRWHIQGEPFPSLNQNKDWYRLKLIKSADPTVELSYSQHLDAVSSAFKEIGLHSKAKTHAMRGSGARMAEQLGTSESSIQRLGRWNSNALSKKYLTNVPREALRTLAGFTAEAGQFYLSRAVVMPPPELCQKVFPWVDVWRQRLDNGDVEQSSLAADGFLKLLEQLRIVLLQDSVLMRERFPYHCLWQDALFQDELYLDFERELNLALENDVEPADLLLQRAVPVLENTVSVLQQQLSLSNQKLDRLTSSITGLLSNIQPIVEITQQTDQLEHFMQQWNNMFLKLNDVMSGRTSMNLSVSLNPQQQQEHAGFSTQSSSSSSSLPPQQQQQQQQQQLTATITPATRSQTPPPPPSSTMSSPPSQASVSSPPPPSYKMSPNVFTMKDLWREFFDGLPNAFSRGPKVDELEKKYGKKWRMSDGASQFFNRRNRIIKQIQSKIPLGTPEEDRDTVGRDLAARYDLKMKSESRSLDWIAKNYKEFFDGTLPPPLP</sequence>
<protein>
    <recommendedName>
        <fullName evidence="6">Ndc10 domain-containing protein</fullName>
    </recommendedName>
</protein>
<dbReference type="GO" id="GO:0060963">
    <property type="term" value="P:positive regulation of ribosomal protein gene transcription by RNA polymerase II"/>
    <property type="evidence" value="ECO:0007669"/>
    <property type="project" value="TreeGrafter"/>
</dbReference>
<dbReference type="Pfam" id="PF12550">
    <property type="entry name" value="GCR1_C"/>
    <property type="match status" value="1"/>
</dbReference>
<feature type="non-terminal residue" evidence="4">
    <location>
        <position position="1"/>
    </location>
</feature>